<keyword evidence="2" id="KW-1185">Reference proteome</keyword>
<sequence length="114" mass="12709">MREHAINKKYCNLLTDKIICNPFPKIFECLKLNHVDVSAIPILTPRPPFNEPDEFVHAPLLVEFEAEVDVEVVDDDLVAVPTTTPPPPPPPPPVPLPPILFFEALRSANIISLI</sequence>
<dbReference type="EnsemblMetazoa" id="GBRI002673-RA">
    <property type="protein sequence ID" value="GBRI002673-PA"/>
    <property type="gene ID" value="GBRI002673"/>
</dbReference>
<evidence type="ECO:0000313" key="1">
    <source>
        <dbReference type="EnsemblMetazoa" id="GBRI002673-PA"/>
    </source>
</evidence>
<accession>A0A1A9W1A6</accession>
<reference evidence="1" key="2">
    <citation type="submission" date="2020-05" db="UniProtKB">
        <authorList>
            <consortium name="EnsemblMetazoa"/>
        </authorList>
    </citation>
    <scope>IDENTIFICATION</scope>
    <source>
        <strain evidence="1">IAEA</strain>
    </source>
</reference>
<name>A0A1A9W1A6_9MUSC</name>
<dbReference type="AlphaFoldDB" id="A0A1A9W1A6"/>
<reference evidence="2" key="1">
    <citation type="submission" date="2014-03" db="EMBL/GenBank/DDBJ databases">
        <authorList>
            <person name="Aksoy S."/>
            <person name="Warren W."/>
            <person name="Wilson R.K."/>
        </authorList>
    </citation>
    <scope>NUCLEOTIDE SEQUENCE [LARGE SCALE GENOMIC DNA]</scope>
    <source>
        <strain evidence="2">IAEA</strain>
    </source>
</reference>
<proteinExistence type="predicted"/>
<evidence type="ECO:0000313" key="2">
    <source>
        <dbReference type="Proteomes" id="UP000091820"/>
    </source>
</evidence>
<dbReference type="VEuPathDB" id="VectorBase:GBRI002673"/>
<protein>
    <submittedName>
        <fullName evidence="1">Uncharacterized protein</fullName>
    </submittedName>
</protein>
<organism evidence="1 2">
    <name type="scientific">Glossina brevipalpis</name>
    <dbReference type="NCBI Taxonomy" id="37001"/>
    <lineage>
        <taxon>Eukaryota</taxon>
        <taxon>Metazoa</taxon>
        <taxon>Ecdysozoa</taxon>
        <taxon>Arthropoda</taxon>
        <taxon>Hexapoda</taxon>
        <taxon>Insecta</taxon>
        <taxon>Pterygota</taxon>
        <taxon>Neoptera</taxon>
        <taxon>Endopterygota</taxon>
        <taxon>Diptera</taxon>
        <taxon>Brachycera</taxon>
        <taxon>Muscomorpha</taxon>
        <taxon>Hippoboscoidea</taxon>
        <taxon>Glossinidae</taxon>
        <taxon>Glossina</taxon>
    </lineage>
</organism>
<dbReference type="Proteomes" id="UP000091820">
    <property type="component" value="Unassembled WGS sequence"/>
</dbReference>